<feature type="transmembrane region" description="Helical" evidence="1">
    <location>
        <begin position="20"/>
        <end position="48"/>
    </location>
</feature>
<keyword evidence="1" id="KW-0812">Transmembrane</keyword>
<name>A0A081BVM2_VECG1</name>
<dbReference type="EMBL" id="DF820464">
    <property type="protein sequence ID" value="GAK56377.1"/>
    <property type="molecule type" value="Genomic_DNA"/>
</dbReference>
<feature type="transmembrane region" description="Helical" evidence="1">
    <location>
        <begin position="256"/>
        <end position="277"/>
    </location>
</feature>
<dbReference type="PANTHER" id="PTHR35342">
    <property type="entry name" value="TRICARBOXYLIC TRANSPORT PROTEIN"/>
    <property type="match status" value="1"/>
</dbReference>
<dbReference type="Proteomes" id="UP000030661">
    <property type="component" value="Unassembled WGS sequence"/>
</dbReference>
<feature type="transmembrane region" description="Helical" evidence="1">
    <location>
        <begin position="60"/>
        <end position="79"/>
    </location>
</feature>
<feature type="transmembrane region" description="Helical" evidence="1">
    <location>
        <begin position="168"/>
        <end position="187"/>
    </location>
</feature>
<feature type="transmembrane region" description="Helical" evidence="1">
    <location>
        <begin position="463"/>
        <end position="485"/>
    </location>
</feature>
<feature type="transmembrane region" description="Helical" evidence="1">
    <location>
        <begin position="314"/>
        <end position="337"/>
    </location>
</feature>
<feature type="transmembrane region" description="Helical" evidence="1">
    <location>
        <begin position="388"/>
        <end position="406"/>
    </location>
</feature>
<feature type="transmembrane region" description="Helical" evidence="1">
    <location>
        <begin position="108"/>
        <end position="134"/>
    </location>
</feature>
<dbReference type="PANTHER" id="PTHR35342:SF5">
    <property type="entry name" value="TRICARBOXYLIC TRANSPORT PROTEIN"/>
    <property type="match status" value="1"/>
</dbReference>
<dbReference type="eggNOG" id="COG3333">
    <property type="taxonomic scope" value="Bacteria"/>
</dbReference>
<sequence length="505" mass="53302">MTESGLSYFLMSYTNPLLLVLTAAGTFAGIYVGAIPGLSVTMAVSILISFTFSWDVNSALALMVGIYCGGVYGGSRSAILLNIPGAPASIATSFDGFPLAEQGEAGRAIGVSTVISVVGGLMGVLVLALAAPQVAEFALKFAPRDYLLLAAMGLLLVGSLSGESTAKGIFTGALGVTLGMVGMDPLTAQGRFTFGTVTLLGGIHYVIAMIGLFGVSEALYQIRTLHVKPVKQDVNKIIPSWSVILKYLPLSVRASLIGVLIGALPGTGGDIAALIAYDHAKRSVKKPSRPFGKGAYEGLIAPESANNAAIGGAYIPMLTLGIPGDAVTAVIIGALYIHGLKPGPMLMIETPHLFWFTVGNLVLANIFLLIFGLTGIRIFAKLVEVPKGILNPIIIILSVVGTYSIQNSIVDVYWMLGFGIFGYILKMYGFQVAPIILGIILGPLMDVSYRRAVISCENSFSGFLVDLVSHPLTAVLTFATLFMLINQTPLWPVFMNRFKKNKELS</sequence>
<evidence type="ECO:0000259" key="2">
    <source>
        <dbReference type="Pfam" id="PF01970"/>
    </source>
</evidence>
<feature type="transmembrane region" description="Helical" evidence="1">
    <location>
        <begin position="194"/>
        <end position="215"/>
    </location>
</feature>
<dbReference type="InterPro" id="IPR002823">
    <property type="entry name" value="DUF112_TM"/>
</dbReference>
<keyword evidence="4" id="KW-1185">Reference proteome</keyword>
<protein>
    <recommendedName>
        <fullName evidence="2">DUF112 domain-containing protein</fullName>
    </recommendedName>
</protein>
<dbReference type="Pfam" id="PF01970">
    <property type="entry name" value="TctA"/>
    <property type="match status" value="1"/>
</dbReference>
<dbReference type="HOGENOM" id="CLU_022936_2_0_0"/>
<reference evidence="3" key="1">
    <citation type="journal article" date="2015" name="PeerJ">
        <title>First genomic representation of candidate bacterial phylum KSB3 points to enhanced environmental sensing as a trigger of wastewater bulking.</title>
        <authorList>
            <person name="Sekiguchi Y."/>
            <person name="Ohashi A."/>
            <person name="Parks D.H."/>
            <person name="Yamauchi T."/>
            <person name="Tyson G.W."/>
            <person name="Hugenholtz P."/>
        </authorList>
    </citation>
    <scope>NUCLEOTIDE SEQUENCE [LARGE SCALE GENOMIC DNA]</scope>
</reference>
<feature type="transmembrane region" description="Helical" evidence="1">
    <location>
        <begin position="412"/>
        <end position="442"/>
    </location>
</feature>
<proteinExistence type="predicted"/>
<gene>
    <name evidence="3" type="ORF">U27_03339</name>
</gene>
<feature type="domain" description="DUF112" evidence="2">
    <location>
        <begin position="19"/>
        <end position="437"/>
    </location>
</feature>
<evidence type="ECO:0000313" key="4">
    <source>
        <dbReference type="Proteomes" id="UP000030661"/>
    </source>
</evidence>
<accession>A0A081BVM2</accession>
<organism evidence="3">
    <name type="scientific">Vecturithrix granuli</name>
    <dbReference type="NCBI Taxonomy" id="1499967"/>
    <lineage>
        <taxon>Bacteria</taxon>
        <taxon>Candidatus Moduliflexota</taxon>
        <taxon>Candidatus Vecturitrichia</taxon>
        <taxon>Candidatus Vecturitrichales</taxon>
        <taxon>Candidatus Vecturitrichaceae</taxon>
        <taxon>Candidatus Vecturithrix</taxon>
    </lineage>
</organism>
<feature type="transmembrane region" description="Helical" evidence="1">
    <location>
        <begin position="353"/>
        <end position="376"/>
    </location>
</feature>
<dbReference type="AlphaFoldDB" id="A0A081BVM2"/>
<keyword evidence="1" id="KW-0472">Membrane</keyword>
<keyword evidence="1" id="KW-1133">Transmembrane helix</keyword>
<dbReference type="STRING" id="1499967.U27_03339"/>
<evidence type="ECO:0000313" key="3">
    <source>
        <dbReference type="EMBL" id="GAK56377.1"/>
    </source>
</evidence>
<evidence type="ECO:0000256" key="1">
    <source>
        <dbReference type="SAM" id="Phobius"/>
    </source>
</evidence>